<evidence type="ECO:0000256" key="2">
    <source>
        <dbReference type="ARBA" id="ARBA00007981"/>
    </source>
</evidence>
<dbReference type="SUPFAM" id="SSF52540">
    <property type="entry name" value="P-loop containing nucleoside triphosphate hydrolases"/>
    <property type="match status" value="1"/>
</dbReference>
<keyword evidence="4" id="KW-0812">Transmembrane</keyword>
<evidence type="ECO:0000256" key="1">
    <source>
        <dbReference type="ARBA" id="ARBA00004200"/>
    </source>
</evidence>
<keyword evidence="9" id="KW-0496">Mitochondrion</keyword>
<proteinExistence type="inferred from homology"/>
<evidence type="ECO:0000313" key="14">
    <source>
        <dbReference type="EMBL" id="KAJ4823640.1"/>
    </source>
</evidence>
<dbReference type="Pfam" id="PF08356">
    <property type="entry name" value="EF_assoc_2"/>
    <property type="match status" value="1"/>
</dbReference>
<keyword evidence="10" id="KW-0342">GTP-binding</keyword>
<evidence type="ECO:0000313" key="15">
    <source>
        <dbReference type="Proteomes" id="UP001141552"/>
    </source>
</evidence>
<dbReference type="PROSITE" id="PS00018">
    <property type="entry name" value="EF_HAND_1"/>
    <property type="match status" value="1"/>
</dbReference>
<comment type="subcellular location">
    <subcellularLocation>
        <location evidence="1">Mitochondrion outer membrane</location>
        <topology evidence="1">Single-pass type IV membrane protein</topology>
    </subcellularLocation>
</comment>
<comment type="caution">
    <text evidence="14">The sequence shown here is derived from an EMBL/GenBank/DDBJ whole genome shotgun (WGS) entry which is preliminary data.</text>
</comment>
<dbReference type="AlphaFoldDB" id="A0A9Q0F3Z5"/>
<dbReference type="Gene3D" id="3.40.50.300">
    <property type="entry name" value="P-loop containing nucleotide triphosphate hydrolases"/>
    <property type="match status" value="1"/>
</dbReference>
<dbReference type="InterPro" id="IPR013567">
    <property type="entry name" value="EF_hand_assoc_2"/>
</dbReference>
<dbReference type="SMART" id="SM00174">
    <property type="entry name" value="RHO"/>
    <property type="match status" value="1"/>
</dbReference>
<accession>A0A9Q0F3Z5</accession>
<evidence type="ECO:0000256" key="9">
    <source>
        <dbReference type="ARBA" id="ARBA00023128"/>
    </source>
</evidence>
<dbReference type="PROSITE" id="PS00675">
    <property type="entry name" value="SIGMA54_INTERACT_1"/>
    <property type="match status" value="1"/>
</dbReference>
<dbReference type="InterPro" id="IPR002048">
    <property type="entry name" value="EF_hand_dom"/>
</dbReference>
<reference evidence="14" key="2">
    <citation type="journal article" date="2023" name="Plants (Basel)">
        <title>Annotation of the Turnera subulata (Passifloraceae) Draft Genome Reveals the S-Locus Evolved after the Divergence of Turneroideae from Passifloroideae in a Stepwise Manner.</title>
        <authorList>
            <person name="Henning P.M."/>
            <person name="Roalson E.H."/>
            <person name="Mir W."/>
            <person name="McCubbin A.G."/>
            <person name="Shore J.S."/>
        </authorList>
    </citation>
    <scope>NUCLEOTIDE SEQUENCE</scope>
    <source>
        <strain evidence="14">F60SS</strain>
    </source>
</reference>
<comment type="similarity">
    <text evidence="3">Belongs to the small GTPase superfamily. Rho family.</text>
</comment>
<keyword evidence="12" id="KW-0449">Lipoprotein</keyword>
<dbReference type="GO" id="GO:0007264">
    <property type="term" value="P:small GTPase-mediated signal transduction"/>
    <property type="evidence" value="ECO:0007669"/>
    <property type="project" value="InterPro"/>
</dbReference>
<keyword evidence="8" id="KW-1133">Transmembrane helix</keyword>
<evidence type="ECO:0000256" key="4">
    <source>
        <dbReference type="ARBA" id="ARBA00022692"/>
    </source>
</evidence>
<reference evidence="14" key="1">
    <citation type="submission" date="2022-02" db="EMBL/GenBank/DDBJ databases">
        <authorList>
            <person name="Henning P.M."/>
            <person name="McCubbin A.G."/>
            <person name="Shore J.S."/>
        </authorList>
    </citation>
    <scope>NUCLEOTIDE SEQUENCE</scope>
    <source>
        <strain evidence="14">F60SS</strain>
        <tissue evidence="14">Leaves</tissue>
    </source>
</reference>
<feature type="domain" description="EF-hand" evidence="13">
    <location>
        <begin position="189"/>
        <end position="224"/>
    </location>
</feature>
<keyword evidence="15" id="KW-1185">Reference proteome</keyword>
<evidence type="ECO:0000256" key="5">
    <source>
        <dbReference type="ARBA" id="ARBA00022741"/>
    </source>
</evidence>
<dbReference type="GO" id="GO:0005509">
    <property type="term" value="F:calcium ion binding"/>
    <property type="evidence" value="ECO:0007669"/>
    <property type="project" value="InterPro"/>
</dbReference>
<dbReference type="PRINTS" id="PR00449">
    <property type="entry name" value="RASTRNSFRMNG"/>
</dbReference>
<dbReference type="Proteomes" id="UP001141552">
    <property type="component" value="Unassembled WGS sequence"/>
</dbReference>
<dbReference type="GO" id="GO:0005741">
    <property type="term" value="C:mitochondrial outer membrane"/>
    <property type="evidence" value="ECO:0007669"/>
    <property type="project" value="UniProtKB-SubCell"/>
</dbReference>
<keyword evidence="11" id="KW-0472">Membrane</keyword>
<dbReference type="PROSITE" id="PS50222">
    <property type="entry name" value="EF_HAND_2"/>
    <property type="match status" value="1"/>
</dbReference>
<evidence type="ECO:0000256" key="11">
    <source>
        <dbReference type="ARBA" id="ARBA00023136"/>
    </source>
</evidence>
<dbReference type="Pfam" id="PF00071">
    <property type="entry name" value="Ras"/>
    <property type="match status" value="1"/>
</dbReference>
<evidence type="ECO:0000256" key="8">
    <source>
        <dbReference type="ARBA" id="ARBA00022989"/>
    </source>
</evidence>
<dbReference type="EMBL" id="JAKUCV010007399">
    <property type="protein sequence ID" value="KAJ4823640.1"/>
    <property type="molecule type" value="Genomic_DNA"/>
</dbReference>
<keyword evidence="7" id="KW-0106">Calcium</keyword>
<dbReference type="OrthoDB" id="10020961at2759"/>
<comment type="similarity">
    <text evidence="2">Belongs to the mitochondrial Rho GTPase family.</text>
</comment>
<evidence type="ECO:0000256" key="6">
    <source>
        <dbReference type="ARBA" id="ARBA00022787"/>
    </source>
</evidence>
<evidence type="ECO:0000256" key="7">
    <source>
        <dbReference type="ARBA" id="ARBA00022837"/>
    </source>
</evidence>
<dbReference type="InterPro" id="IPR011992">
    <property type="entry name" value="EF-hand-dom_pair"/>
</dbReference>
<dbReference type="InterPro" id="IPR003578">
    <property type="entry name" value="Small_GTPase_Rho"/>
</dbReference>
<dbReference type="SUPFAM" id="SSF47473">
    <property type="entry name" value="EF-hand"/>
    <property type="match status" value="1"/>
</dbReference>
<dbReference type="InterPro" id="IPR027417">
    <property type="entry name" value="P-loop_NTPase"/>
</dbReference>
<name>A0A9Q0F3Z5_9ROSI</name>
<keyword evidence="5" id="KW-0547">Nucleotide-binding</keyword>
<sequence>MAKPERESEIRIVVAGESGTGKSSLICSATTEAILWDPEPCVDPVILPQELFNFGCPLTIIDTSSKVEDASSVVEELKRADCIVLTFACDRLETLDRLSTHWLPELRRRLQVNVPVMVVGWKMDLMDENQQQSLQQMVSQSNSSEIRGAFKSSVFQEFREPWIFQEATRLVLFPIGALYDVETRSLKSKVAEALKRMFILCDRDKDGALSDEELNDFEVRCSFEPADDYGPVKRLLEERMSGAVNGRGITLAGFLTLHAICIERGTTCMTWLALRRFGYNNAIEIPRFEPAAHI</sequence>
<dbReference type="InterPro" id="IPR018247">
    <property type="entry name" value="EF_Hand_1_Ca_BS"/>
</dbReference>
<evidence type="ECO:0000256" key="3">
    <source>
        <dbReference type="ARBA" id="ARBA00010142"/>
    </source>
</evidence>
<evidence type="ECO:0000256" key="10">
    <source>
        <dbReference type="ARBA" id="ARBA00023134"/>
    </source>
</evidence>
<gene>
    <name evidence="14" type="ORF">Tsubulata_017934</name>
</gene>
<dbReference type="GO" id="GO:0005525">
    <property type="term" value="F:GTP binding"/>
    <property type="evidence" value="ECO:0007669"/>
    <property type="project" value="UniProtKB-KW"/>
</dbReference>
<dbReference type="InterPro" id="IPR025662">
    <property type="entry name" value="Sigma_54_int_dom_ATP-bd_1"/>
</dbReference>
<dbReference type="Gene3D" id="1.10.238.10">
    <property type="entry name" value="EF-hand"/>
    <property type="match status" value="1"/>
</dbReference>
<keyword evidence="6" id="KW-1000">Mitochondrion outer membrane</keyword>
<evidence type="ECO:0000256" key="12">
    <source>
        <dbReference type="ARBA" id="ARBA00023288"/>
    </source>
</evidence>
<evidence type="ECO:0000259" key="13">
    <source>
        <dbReference type="PROSITE" id="PS50222"/>
    </source>
</evidence>
<dbReference type="PANTHER" id="PTHR24072">
    <property type="entry name" value="RHO FAMILY GTPASE"/>
    <property type="match status" value="1"/>
</dbReference>
<protein>
    <recommendedName>
        <fullName evidence="13">EF-hand domain-containing protein</fullName>
    </recommendedName>
</protein>
<dbReference type="InterPro" id="IPR001806">
    <property type="entry name" value="Small_GTPase"/>
</dbReference>
<organism evidence="14 15">
    <name type="scientific">Turnera subulata</name>
    <dbReference type="NCBI Taxonomy" id="218843"/>
    <lineage>
        <taxon>Eukaryota</taxon>
        <taxon>Viridiplantae</taxon>
        <taxon>Streptophyta</taxon>
        <taxon>Embryophyta</taxon>
        <taxon>Tracheophyta</taxon>
        <taxon>Spermatophyta</taxon>
        <taxon>Magnoliopsida</taxon>
        <taxon>eudicotyledons</taxon>
        <taxon>Gunneridae</taxon>
        <taxon>Pentapetalae</taxon>
        <taxon>rosids</taxon>
        <taxon>fabids</taxon>
        <taxon>Malpighiales</taxon>
        <taxon>Passifloraceae</taxon>
        <taxon>Turnera</taxon>
    </lineage>
</organism>
<dbReference type="GO" id="GO:0003924">
    <property type="term" value="F:GTPase activity"/>
    <property type="evidence" value="ECO:0007669"/>
    <property type="project" value="InterPro"/>
</dbReference>